<keyword evidence="2" id="KW-0614">Plasmid</keyword>
<name>A0A0C6FUE3_9HYPH</name>
<reference evidence="3" key="2">
    <citation type="submission" date="2015-01" db="EMBL/GenBank/DDBJ databases">
        <title>Complete genome sequence of Methylobacterium aquaticum strain 22A.</title>
        <authorList>
            <person name="Tani A."/>
            <person name="Ogura Y."/>
            <person name="Hayashi T."/>
        </authorList>
    </citation>
    <scope>NUCLEOTIDE SEQUENCE [LARGE SCALE GENOMIC DNA]</scope>
    <source>
        <strain evidence="3">MA-22A</strain>
        <plasmid evidence="3">Plasmid pMaq22A_1p DNA</plasmid>
    </source>
</reference>
<dbReference type="Pfam" id="PF14280">
    <property type="entry name" value="DUF4365"/>
    <property type="match status" value="1"/>
</dbReference>
<gene>
    <name evidence="2" type="ORF">Maq22A_1p34545</name>
</gene>
<protein>
    <recommendedName>
        <fullName evidence="1">DUF4365 domain-containing protein</fullName>
    </recommendedName>
</protein>
<dbReference type="KEGG" id="maqu:Maq22A_1p34545"/>
<sequence>MISREHTQEALSLAYVHALAGRAGLNIAARATFDYGIDGYFYRVKMRGRERVETGAPVRFQMKASVDWQHRDGHVVYDLDARAHRTIAERDPEGVMTILILLCLPRDENQWLTGSETEMYLRHCCYWYRTEDPPTENPSKQRIRIPRANVLTPDSLQGIMTLAREEALAGR</sequence>
<organism evidence="2 3">
    <name type="scientific">Methylobacterium aquaticum</name>
    <dbReference type="NCBI Taxonomy" id="270351"/>
    <lineage>
        <taxon>Bacteria</taxon>
        <taxon>Pseudomonadati</taxon>
        <taxon>Pseudomonadota</taxon>
        <taxon>Alphaproteobacteria</taxon>
        <taxon>Hyphomicrobiales</taxon>
        <taxon>Methylobacteriaceae</taxon>
        <taxon>Methylobacterium</taxon>
    </lineage>
</organism>
<dbReference type="AlphaFoldDB" id="A0A0C6FUE3"/>
<evidence type="ECO:0000259" key="1">
    <source>
        <dbReference type="Pfam" id="PF14280"/>
    </source>
</evidence>
<proteinExistence type="predicted"/>
<geneLocation type="plasmid" evidence="3">
    <name>pMaq22A_1p DNA</name>
</geneLocation>
<dbReference type="RefSeq" id="WP_060850297.1">
    <property type="nucleotide sequence ID" value="NZ_AP014705.1"/>
</dbReference>
<accession>A0A0C6FUE3</accession>
<dbReference type="OrthoDB" id="7995990at2"/>
<dbReference type="EMBL" id="AP014705">
    <property type="protein sequence ID" value="BAQ49174.1"/>
    <property type="molecule type" value="Genomic_DNA"/>
</dbReference>
<dbReference type="PATRIC" id="fig|270351.10.peg.6221"/>
<feature type="domain" description="DUF4365" evidence="1">
    <location>
        <begin position="9"/>
        <end position="162"/>
    </location>
</feature>
<evidence type="ECO:0000313" key="2">
    <source>
        <dbReference type="EMBL" id="BAQ49174.1"/>
    </source>
</evidence>
<dbReference type="InterPro" id="IPR025375">
    <property type="entry name" value="DUF4365"/>
</dbReference>
<evidence type="ECO:0000313" key="3">
    <source>
        <dbReference type="Proteomes" id="UP000061432"/>
    </source>
</evidence>
<reference evidence="2 3" key="1">
    <citation type="journal article" date="2015" name="Genome Announc.">
        <title>Complete Genome Sequence of Methylobacterium aquaticum Strain 22A, Isolated from Racomitrium japonicum Moss.</title>
        <authorList>
            <person name="Tani A."/>
            <person name="Ogura Y."/>
            <person name="Hayashi T."/>
            <person name="Kimbara K."/>
        </authorList>
    </citation>
    <scope>NUCLEOTIDE SEQUENCE [LARGE SCALE GENOMIC DNA]</scope>
    <source>
        <strain evidence="2 3">MA-22A</strain>
        <plasmid evidence="3">Plasmid pMaq22A_1p DNA</plasmid>
    </source>
</reference>
<dbReference type="Proteomes" id="UP000061432">
    <property type="component" value="Plasmid pMaq22A_1p"/>
</dbReference>